<name>A0A841JTH7_9BACT</name>
<dbReference type="Proteomes" id="UP000538666">
    <property type="component" value="Unassembled WGS sequence"/>
</dbReference>
<accession>A0A841JTH7</accession>
<proteinExistence type="predicted"/>
<gene>
    <name evidence="1" type="ORF">HNQ77_002412</name>
</gene>
<dbReference type="EMBL" id="JACHEK010000004">
    <property type="protein sequence ID" value="MBB6144460.1"/>
    <property type="molecule type" value="Genomic_DNA"/>
</dbReference>
<evidence type="ECO:0000313" key="2">
    <source>
        <dbReference type="Proteomes" id="UP000538666"/>
    </source>
</evidence>
<reference evidence="1 2" key="1">
    <citation type="submission" date="2020-08" db="EMBL/GenBank/DDBJ databases">
        <title>Genomic Encyclopedia of Type Strains, Phase IV (KMG-IV): sequencing the most valuable type-strain genomes for metagenomic binning, comparative biology and taxonomic classification.</title>
        <authorList>
            <person name="Goeker M."/>
        </authorList>
    </citation>
    <scope>NUCLEOTIDE SEQUENCE [LARGE SCALE GENOMIC DNA]</scope>
    <source>
        <strain evidence="1 2">DSM 103733</strain>
    </source>
</reference>
<dbReference type="AlphaFoldDB" id="A0A841JTH7"/>
<sequence length="292" mass="32459">MIEVSDPNEIAALARDPNLDRRFETPTCPVNWLLLKRSLKVLSFRGHRFPTMMPRDDAQRTSNQQDLWNLLGEKVASIKTGSDELEPLADWVRGIGPDVQLGILVQQLLGQLFSSKFMATEASWDAAKVLVAAPRLNNLPLMMWWFVSGKVRRAKRLLAGMVNEDLSAVNAIGIAVHNVVKSLRQMRVLYANVQTRSGLSAEAAAEQCLFAPASVYRQATAAGQLGDCPYSRHSLFVLSIGEAARHAEGRSLVFMEDSWSRCPANLWIPAMLQGVWNRASVFSQFHDEKLSG</sequence>
<keyword evidence="2" id="KW-1185">Reference proteome</keyword>
<organism evidence="1 2">
    <name type="scientific">Silvibacterium bohemicum</name>
    <dbReference type="NCBI Taxonomy" id="1577686"/>
    <lineage>
        <taxon>Bacteria</taxon>
        <taxon>Pseudomonadati</taxon>
        <taxon>Acidobacteriota</taxon>
        <taxon>Terriglobia</taxon>
        <taxon>Terriglobales</taxon>
        <taxon>Acidobacteriaceae</taxon>
        <taxon>Silvibacterium</taxon>
    </lineage>
</organism>
<evidence type="ECO:0000313" key="1">
    <source>
        <dbReference type="EMBL" id="MBB6144460.1"/>
    </source>
</evidence>
<dbReference type="RefSeq" id="WP_156185867.1">
    <property type="nucleotide sequence ID" value="NZ_JACHEK010000004.1"/>
</dbReference>
<comment type="caution">
    <text evidence="1">The sequence shown here is derived from an EMBL/GenBank/DDBJ whole genome shotgun (WGS) entry which is preliminary data.</text>
</comment>
<protein>
    <submittedName>
        <fullName evidence="1">Uncharacterized protein</fullName>
    </submittedName>
</protein>
<dbReference type="OrthoDB" id="115102at2"/>